<feature type="repeat" description="WD" evidence="3">
    <location>
        <begin position="291"/>
        <end position="332"/>
    </location>
</feature>
<feature type="compositionally biased region" description="Low complexity" evidence="4">
    <location>
        <begin position="461"/>
        <end position="481"/>
    </location>
</feature>
<keyword evidence="1 3" id="KW-0853">WD repeat</keyword>
<dbReference type="GO" id="GO:0034657">
    <property type="term" value="C:GID complex"/>
    <property type="evidence" value="ECO:0007669"/>
    <property type="project" value="TreeGrafter"/>
</dbReference>
<dbReference type="PROSITE" id="PS50896">
    <property type="entry name" value="LISH"/>
    <property type="match status" value="1"/>
</dbReference>
<dbReference type="STRING" id="1684307.A0A316UG49"/>
<accession>A0A316UG49</accession>
<dbReference type="EMBL" id="KZ819321">
    <property type="protein sequence ID" value="PWN24180.1"/>
    <property type="molecule type" value="Genomic_DNA"/>
</dbReference>
<dbReference type="InterPro" id="IPR036322">
    <property type="entry name" value="WD40_repeat_dom_sf"/>
</dbReference>
<evidence type="ECO:0000256" key="3">
    <source>
        <dbReference type="PROSITE-ProRule" id="PRU00221"/>
    </source>
</evidence>
<evidence type="ECO:0000313" key="6">
    <source>
        <dbReference type="EMBL" id="PWN24180.1"/>
    </source>
</evidence>
<dbReference type="PANTHER" id="PTHR22838">
    <property type="entry name" value="WD REPEAT PROTEIN 26-RELATED"/>
    <property type="match status" value="1"/>
</dbReference>
<dbReference type="PROSITE" id="PS50897">
    <property type="entry name" value="CTLH"/>
    <property type="match status" value="1"/>
</dbReference>
<feature type="region of interest" description="Disordered" evidence="4">
    <location>
        <begin position="667"/>
        <end position="715"/>
    </location>
</feature>
<keyword evidence="7" id="KW-1185">Reference proteome</keyword>
<dbReference type="PANTHER" id="PTHR22838:SF0">
    <property type="entry name" value="WD REPEAT-CONTAINING PROTEIN 26"/>
    <property type="match status" value="1"/>
</dbReference>
<evidence type="ECO:0000313" key="7">
    <source>
        <dbReference type="Proteomes" id="UP000245942"/>
    </source>
</evidence>
<dbReference type="AlphaFoldDB" id="A0A316UG49"/>
<dbReference type="InterPro" id="IPR006594">
    <property type="entry name" value="LisH"/>
</dbReference>
<dbReference type="InterPro" id="IPR006595">
    <property type="entry name" value="CTLH_C"/>
</dbReference>
<feature type="compositionally biased region" description="Low complexity" evidence="4">
    <location>
        <begin position="667"/>
        <end position="681"/>
    </location>
</feature>
<protein>
    <submittedName>
        <fullName evidence="6">WD40 repeat-like protein</fullName>
    </submittedName>
</protein>
<feature type="compositionally biased region" description="Basic and acidic residues" evidence="4">
    <location>
        <begin position="447"/>
        <end position="460"/>
    </location>
</feature>
<sequence>MVVKQSSGSSNGNGRAHENGVNGSGKTAGAVPPPETADYVGFRPVYPGSRIDRKELVKLSLQTLRELGYESSARALEAEAGVASEHPSITAFRNAVLQGDWKNAERFLLDGLAYAATRKMAPRGMPEIGSSPPLTGLDLNVVLRDPINRPLDSIKFLIQQQRYLELLETGQTKKALSVLRERLTPLNHGSDQLHQLSGLVMCNTPEELMMKAGWDGSGPESRRKLLQQIELAVSPSALLPSRRLPQLLEQAQMLQKQLDPYFNLPLDSHLSLYTDHQSDTSIFPTQTTHVLRGHEDQVWVMAFSHNGRFLATGGKDKMVIVWSVTSDQCEKVKVLGPHSAEVTCLAWSPDDRTLLACADREVFQWEWESEEHEVYREHDYTIFAVCWLPSGLGFVTGGTDAKVIFWDRHGRITHTWVTAPYRLLALAITPDGRNLVALSWRPSQSAKLEDMSSSDSRRDSSSGTSSSANSSSPSPSPIGRRGVSEGSPTEGRSKMHFWNLQRKEEVGSTLMVEEMISVTVSQDSRYALVNHRPNEAQLWDIEEQYLVASYHGHRIQKDLVRACFGGSTQSFIASGSEDGSIYIYHRTSGKLLERLSGHGEGTVNAVAWHPKLPSLLASCSDDGTVRIWQPEQALTDKNNRRSSRLNVRDSWGRSNADLIGNLNMAAKPSASEGKEAASAAGLLPFPWSMSPARPSSPDTDGEGPSGSGSRLPMSF</sequence>
<dbReference type="Gene3D" id="2.130.10.10">
    <property type="entry name" value="YVTN repeat-like/Quinoprotein amine dehydrogenase"/>
    <property type="match status" value="3"/>
</dbReference>
<feature type="region of interest" description="Disordered" evidence="4">
    <location>
        <begin position="1"/>
        <end position="36"/>
    </location>
</feature>
<dbReference type="GO" id="GO:0043161">
    <property type="term" value="P:proteasome-mediated ubiquitin-dependent protein catabolic process"/>
    <property type="evidence" value="ECO:0007669"/>
    <property type="project" value="TreeGrafter"/>
</dbReference>
<dbReference type="InterPro" id="IPR015943">
    <property type="entry name" value="WD40/YVTN_repeat-like_dom_sf"/>
</dbReference>
<feature type="repeat" description="WD" evidence="3">
    <location>
        <begin position="375"/>
        <end position="407"/>
    </location>
</feature>
<dbReference type="RefSeq" id="XP_025351340.1">
    <property type="nucleotide sequence ID" value="XM_025490061.1"/>
</dbReference>
<dbReference type="GeneID" id="37011795"/>
<gene>
    <name evidence="6" type="ORF">BCV69DRAFT_243290</name>
</gene>
<dbReference type="PROSITE" id="PS50082">
    <property type="entry name" value="WD_REPEATS_2"/>
    <property type="match status" value="3"/>
</dbReference>
<dbReference type="InterPro" id="IPR051350">
    <property type="entry name" value="WD_repeat-ST_regulator"/>
</dbReference>
<dbReference type="SUPFAM" id="SSF50978">
    <property type="entry name" value="WD40 repeat-like"/>
    <property type="match status" value="1"/>
</dbReference>
<dbReference type="Pfam" id="PF00400">
    <property type="entry name" value="WD40"/>
    <property type="match status" value="5"/>
</dbReference>
<dbReference type="Pfam" id="PF23627">
    <property type="entry name" value="LisH_WDR26"/>
    <property type="match status" value="1"/>
</dbReference>
<reference evidence="6 7" key="1">
    <citation type="journal article" date="2018" name="Mol. Biol. Evol.">
        <title>Broad Genomic Sampling Reveals a Smut Pathogenic Ancestry of the Fungal Clade Ustilaginomycotina.</title>
        <authorList>
            <person name="Kijpornyongpan T."/>
            <person name="Mondo S.J."/>
            <person name="Barry K."/>
            <person name="Sandor L."/>
            <person name="Lee J."/>
            <person name="Lipzen A."/>
            <person name="Pangilinan J."/>
            <person name="LaButti K."/>
            <person name="Hainaut M."/>
            <person name="Henrissat B."/>
            <person name="Grigoriev I.V."/>
            <person name="Spatafora J.W."/>
            <person name="Aime M.C."/>
        </authorList>
    </citation>
    <scope>NUCLEOTIDE SEQUENCE [LARGE SCALE GENOMIC DNA]</scope>
    <source>
        <strain evidence="6 7">MCA 4718</strain>
    </source>
</reference>
<name>A0A316UG49_9BASI</name>
<proteinExistence type="predicted"/>
<evidence type="ECO:0000259" key="5">
    <source>
        <dbReference type="PROSITE" id="PS50897"/>
    </source>
</evidence>
<evidence type="ECO:0000256" key="2">
    <source>
        <dbReference type="ARBA" id="ARBA00022737"/>
    </source>
</evidence>
<dbReference type="SMART" id="SM00320">
    <property type="entry name" value="WD40"/>
    <property type="match status" value="5"/>
</dbReference>
<dbReference type="Proteomes" id="UP000245942">
    <property type="component" value="Unassembled WGS sequence"/>
</dbReference>
<feature type="region of interest" description="Disordered" evidence="4">
    <location>
        <begin position="447"/>
        <end position="498"/>
    </location>
</feature>
<feature type="compositionally biased region" description="Polar residues" evidence="4">
    <location>
        <begin position="1"/>
        <end position="13"/>
    </location>
</feature>
<dbReference type="OrthoDB" id="972532at2759"/>
<dbReference type="PROSITE" id="PS50294">
    <property type="entry name" value="WD_REPEATS_REGION"/>
    <property type="match status" value="2"/>
</dbReference>
<organism evidence="6 7">
    <name type="scientific">Pseudomicrostroma glucosiphilum</name>
    <dbReference type="NCBI Taxonomy" id="1684307"/>
    <lineage>
        <taxon>Eukaryota</taxon>
        <taxon>Fungi</taxon>
        <taxon>Dikarya</taxon>
        <taxon>Basidiomycota</taxon>
        <taxon>Ustilaginomycotina</taxon>
        <taxon>Exobasidiomycetes</taxon>
        <taxon>Microstromatales</taxon>
        <taxon>Microstromatales incertae sedis</taxon>
        <taxon>Pseudomicrostroma</taxon>
    </lineage>
</organism>
<evidence type="ECO:0000256" key="4">
    <source>
        <dbReference type="SAM" id="MobiDB-lite"/>
    </source>
</evidence>
<dbReference type="CDD" id="cd00200">
    <property type="entry name" value="WD40"/>
    <property type="match status" value="1"/>
</dbReference>
<evidence type="ECO:0000256" key="1">
    <source>
        <dbReference type="ARBA" id="ARBA00022574"/>
    </source>
</evidence>
<dbReference type="InterPro" id="IPR001680">
    <property type="entry name" value="WD40_rpt"/>
</dbReference>
<keyword evidence="2" id="KW-0677">Repeat</keyword>
<feature type="domain" description="CTLH" evidence="5">
    <location>
        <begin position="148"/>
        <end position="174"/>
    </location>
</feature>
<feature type="repeat" description="WD" evidence="3">
    <location>
        <begin position="603"/>
        <end position="629"/>
    </location>
</feature>